<dbReference type="Pfam" id="PF13193">
    <property type="entry name" value="AMP-binding_C"/>
    <property type="match status" value="1"/>
</dbReference>
<comment type="similarity">
    <text evidence="2">Belongs to the ATP-dependent AMP-binding enzyme family.</text>
</comment>
<accession>A6I8L9</accession>
<evidence type="ECO:0000256" key="1">
    <source>
        <dbReference type="ARBA" id="ARBA00001946"/>
    </source>
</evidence>
<reference evidence="8 9" key="1">
    <citation type="submission" date="2005-09" db="EMBL/GenBank/DDBJ databases">
        <authorList>
            <person name="Mural R.J."/>
            <person name="Li P.W."/>
            <person name="Adams M.D."/>
            <person name="Amanatides P.G."/>
            <person name="Baden-Tillson H."/>
            <person name="Barnstead M."/>
            <person name="Chin S.H."/>
            <person name="Dew I."/>
            <person name="Evans C.A."/>
            <person name="Ferriera S."/>
            <person name="Flanigan M."/>
            <person name="Fosler C."/>
            <person name="Glodek A."/>
            <person name="Gu Z."/>
            <person name="Holt R.A."/>
            <person name="Jennings D."/>
            <person name="Kraft C.L."/>
            <person name="Lu F."/>
            <person name="Nguyen T."/>
            <person name="Nusskern D.R."/>
            <person name="Pfannkoch C.M."/>
            <person name="Sitter C."/>
            <person name="Sutton G.G."/>
            <person name="Venter J.C."/>
            <person name="Wang Z."/>
            <person name="Woodage T."/>
            <person name="Zheng X.H."/>
            <person name="Zhong F."/>
        </authorList>
    </citation>
    <scope>NUCLEOTIDE SEQUENCE [LARGE SCALE GENOMIC DNA]</scope>
    <source>
        <strain>BN</strain>
        <strain evidence="9">Sprague-Dawley</strain>
    </source>
</reference>
<dbReference type="EMBL" id="CH473956">
    <property type="protein sequence ID" value="EDM17661.1"/>
    <property type="molecule type" value="Genomic_DNA"/>
</dbReference>
<dbReference type="GO" id="GO:0016405">
    <property type="term" value="F:CoA-ligase activity"/>
    <property type="evidence" value="ECO:0007669"/>
    <property type="project" value="UniProtKB-ARBA"/>
</dbReference>
<dbReference type="SUPFAM" id="SSF56801">
    <property type="entry name" value="Acetyl-CoA synthetase-like"/>
    <property type="match status" value="1"/>
</dbReference>
<dbReference type="GO" id="GO:0006631">
    <property type="term" value="P:fatty acid metabolic process"/>
    <property type="evidence" value="ECO:0007669"/>
    <property type="project" value="UniProtKB-KW"/>
</dbReference>
<keyword evidence="3" id="KW-0436">Ligase</keyword>
<dbReference type="AlphaFoldDB" id="A6I8L9"/>
<evidence type="ECO:0000256" key="3">
    <source>
        <dbReference type="ARBA" id="ARBA00022598"/>
    </source>
</evidence>
<evidence type="ECO:0000256" key="2">
    <source>
        <dbReference type="ARBA" id="ARBA00006432"/>
    </source>
</evidence>
<protein>
    <submittedName>
        <fullName evidence="8">Similar to Aa2-174, isoform CRA_a</fullName>
    </submittedName>
</protein>
<name>A6I8L9_RAT</name>
<feature type="domain" description="AMP-binding enzyme C-terminal" evidence="7">
    <location>
        <begin position="35"/>
        <end position="115"/>
    </location>
</feature>
<keyword evidence="6" id="KW-0067">ATP-binding</keyword>
<evidence type="ECO:0000313" key="9">
    <source>
        <dbReference type="Proteomes" id="UP000234681"/>
    </source>
</evidence>
<sequence>MSCLQEKREILPSASNLLDPSVSSTAICYRIGPVEVESALAEHPAVLESAVVSSPDPIRGEVVKAFIVLSPAYVSHDPEALTRELQEHVKTVTAPYKYPRKVAFISELPKTVSGKILRSKLRNQEWGR</sequence>
<keyword evidence="5" id="KW-0276">Fatty acid metabolism</keyword>
<evidence type="ECO:0000313" key="8">
    <source>
        <dbReference type="EMBL" id="EDM17661.1"/>
    </source>
</evidence>
<dbReference type="InterPro" id="IPR025110">
    <property type="entry name" value="AMP-bd_C"/>
</dbReference>
<dbReference type="PANTHER" id="PTHR43605">
    <property type="entry name" value="ACYL-COENZYME A SYNTHETASE"/>
    <property type="match status" value="1"/>
</dbReference>
<evidence type="ECO:0000256" key="6">
    <source>
        <dbReference type="ARBA" id="ARBA00022840"/>
    </source>
</evidence>
<dbReference type="InterPro" id="IPR045851">
    <property type="entry name" value="AMP-bd_C_sf"/>
</dbReference>
<organism evidence="8 9">
    <name type="scientific">Rattus norvegicus</name>
    <name type="common">Rat</name>
    <dbReference type="NCBI Taxonomy" id="10116"/>
    <lineage>
        <taxon>Eukaryota</taxon>
        <taxon>Metazoa</taxon>
        <taxon>Chordata</taxon>
        <taxon>Craniata</taxon>
        <taxon>Vertebrata</taxon>
        <taxon>Euteleostomi</taxon>
        <taxon>Mammalia</taxon>
        <taxon>Eutheria</taxon>
        <taxon>Euarchontoglires</taxon>
        <taxon>Glires</taxon>
        <taxon>Rodentia</taxon>
        <taxon>Myomorpha</taxon>
        <taxon>Muroidea</taxon>
        <taxon>Muridae</taxon>
        <taxon>Murinae</taxon>
        <taxon>Rattus</taxon>
    </lineage>
</organism>
<dbReference type="InterPro" id="IPR051087">
    <property type="entry name" value="Mitochondrial_ACSM"/>
</dbReference>
<comment type="cofactor">
    <cofactor evidence="1">
        <name>Mg(2+)</name>
        <dbReference type="ChEBI" id="CHEBI:18420"/>
    </cofactor>
</comment>
<keyword evidence="4" id="KW-0547">Nucleotide-binding</keyword>
<dbReference type="PANTHER" id="PTHR43605:SF6">
    <property type="entry name" value="ACYL-COENZYME A SYNTHETASE ACSM5, MITOCHONDRIAL"/>
    <property type="match status" value="1"/>
</dbReference>
<gene>
    <name evidence="8" type="primary">RGD1309578</name>
    <name evidence="8" type="ORF">rCG_40202</name>
</gene>
<proteinExistence type="inferred from homology"/>
<evidence type="ECO:0000259" key="7">
    <source>
        <dbReference type="Pfam" id="PF13193"/>
    </source>
</evidence>
<dbReference type="Proteomes" id="UP000234681">
    <property type="component" value="Chromosome 1"/>
</dbReference>
<dbReference type="GO" id="GO:0005524">
    <property type="term" value="F:ATP binding"/>
    <property type="evidence" value="ECO:0007669"/>
    <property type="project" value="UniProtKB-KW"/>
</dbReference>
<dbReference type="GO" id="GO:0016878">
    <property type="term" value="F:acid-thiol ligase activity"/>
    <property type="evidence" value="ECO:0007669"/>
    <property type="project" value="UniProtKB-ARBA"/>
</dbReference>
<keyword evidence="5" id="KW-0443">Lipid metabolism</keyword>
<evidence type="ECO:0000256" key="4">
    <source>
        <dbReference type="ARBA" id="ARBA00022741"/>
    </source>
</evidence>
<evidence type="ECO:0000256" key="5">
    <source>
        <dbReference type="ARBA" id="ARBA00022832"/>
    </source>
</evidence>
<dbReference type="Gene3D" id="3.30.300.30">
    <property type="match status" value="1"/>
</dbReference>
<dbReference type="FunFam" id="3.30.300.30:FF:000005">
    <property type="entry name" value="Acyl-coenzyme A synthetase ACSM5, mitochondrial"/>
    <property type="match status" value="1"/>
</dbReference>